<dbReference type="AlphaFoldDB" id="A0A3S9UW07"/>
<dbReference type="Pfam" id="PF00704">
    <property type="entry name" value="Glyco_hydro_18"/>
    <property type="match status" value="1"/>
</dbReference>
<dbReference type="GO" id="GO:0016787">
    <property type="term" value="F:hydrolase activity"/>
    <property type="evidence" value="ECO:0007669"/>
    <property type="project" value="UniProtKB-KW"/>
</dbReference>
<feature type="domain" description="SLH" evidence="1">
    <location>
        <begin position="151"/>
        <end position="210"/>
    </location>
</feature>
<evidence type="ECO:0000259" key="2">
    <source>
        <dbReference type="PROSITE" id="PS51910"/>
    </source>
</evidence>
<dbReference type="KEGG" id="plut:EI981_08770"/>
<dbReference type="Proteomes" id="UP000270678">
    <property type="component" value="Chromosome"/>
</dbReference>
<evidence type="ECO:0000313" key="3">
    <source>
        <dbReference type="EMBL" id="AZS14538.1"/>
    </source>
</evidence>
<dbReference type="InterPro" id="IPR001223">
    <property type="entry name" value="Glyco_hydro18_cat"/>
</dbReference>
<dbReference type="GO" id="GO:0008061">
    <property type="term" value="F:chitin binding"/>
    <property type="evidence" value="ECO:0007669"/>
    <property type="project" value="InterPro"/>
</dbReference>
<gene>
    <name evidence="3" type="ORF">EI981_08770</name>
</gene>
<keyword evidence="4" id="KW-1185">Reference proteome</keyword>
<dbReference type="PANTHER" id="PTHR46066">
    <property type="entry name" value="CHITINASE DOMAIN-CONTAINING PROTEIN 1 FAMILY MEMBER"/>
    <property type="match status" value="1"/>
</dbReference>
<feature type="domain" description="SLH" evidence="1">
    <location>
        <begin position="86"/>
        <end position="149"/>
    </location>
</feature>
<dbReference type="OrthoDB" id="9775889at2"/>
<dbReference type="Gene3D" id="3.10.50.10">
    <property type="match status" value="1"/>
</dbReference>
<evidence type="ECO:0000313" key="4">
    <source>
        <dbReference type="Proteomes" id="UP000270678"/>
    </source>
</evidence>
<reference evidence="4" key="1">
    <citation type="submission" date="2018-12" db="EMBL/GenBank/DDBJ databases">
        <title>Complete genome sequence of Paenibacillus sp. MBLB1234.</title>
        <authorList>
            <person name="Nam Y.-D."/>
            <person name="Kang J."/>
            <person name="Chung W.-H."/>
            <person name="Park Y.S."/>
        </authorList>
    </citation>
    <scope>NUCLEOTIDE SEQUENCE [LARGE SCALE GENOMIC DNA]</scope>
    <source>
        <strain evidence="4">MBLB1234</strain>
    </source>
</reference>
<organism evidence="3 4">
    <name type="scientific">Paenibacillus lutimineralis</name>
    <dbReference type="NCBI Taxonomy" id="2707005"/>
    <lineage>
        <taxon>Bacteria</taxon>
        <taxon>Bacillati</taxon>
        <taxon>Bacillota</taxon>
        <taxon>Bacilli</taxon>
        <taxon>Bacillales</taxon>
        <taxon>Paenibacillaceae</taxon>
        <taxon>Paenibacillus</taxon>
    </lineage>
</organism>
<keyword evidence="3" id="KW-0378">Hydrolase</keyword>
<dbReference type="InterPro" id="IPR017853">
    <property type="entry name" value="GH"/>
</dbReference>
<protein>
    <submittedName>
        <fullName evidence="3">Glycoside hydrolase</fullName>
    </submittedName>
</protein>
<dbReference type="PROSITE" id="PS51272">
    <property type="entry name" value="SLH"/>
    <property type="match status" value="3"/>
</dbReference>
<dbReference type="Gene3D" id="3.20.20.80">
    <property type="entry name" value="Glycosidases"/>
    <property type="match status" value="1"/>
</dbReference>
<dbReference type="GO" id="GO:0005975">
    <property type="term" value="P:carbohydrate metabolic process"/>
    <property type="evidence" value="ECO:0007669"/>
    <property type="project" value="InterPro"/>
</dbReference>
<dbReference type="SMART" id="SM00636">
    <property type="entry name" value="Glyco_18"/>
    <property type="match status" value="1"/>
</dbReference>
<name>A0A3S9UW07_9BACL</name>
<sequence length="528" mass="58843">MKITRLTLLLLICLFMVEPITFAKGNALPFQDIGQSYAKEAILYIHEKNIMNGTSAEHFSPRQAMTRAELATTLVRLLDMEPVTPAVPTYTDVKKQAWYYETIQAASELGLITGNGNGTFSPAQSITRQEAAALLIRALKEQTGAYGLNSFNDRSSIAEWARPYVATAAELGLMEGSDGAFHPNQALTRQEAAMLLYRVLQNEKWQQTINSKAPASIQLGWQYGQTTEEYERSIGKSNVNVLSPRWFFLNQDGSVASYVDTSLIDWAKQNNKQIWAMVGNRSLQENTHAMLSSKQESTNFIAQLKAAVVKYGLQGINLDFENVAPQDREAMTAFTAELATQLHKVGAKLSVNVSPDWNSDWTEAFDYASLGSSADYIVLMGYDEHWSGSPNPGSVSSLPWLEHGLDTLLKEVPASKVILAVPLYNRDWTVNSKTGAVTSEDITLTEQNTRIQKFGSGLNWKEELGQYKAVYQANGITHQLWLEETRSLSQKYKMASERGIAGFAYWHIGGEFPAIWPSLRNMAKYMAQ</sequence>
<dbReference type="EMBL" id="CP034346">
    <property type="protein sequence ID" value="AZS14538.1"/>
    <property type="molecule type" value="Genomic_DNA"/>
</dbReference>
<dbReference type="Pfam" id="PF00395">
    <property type="entry name" value="SLH"/>
    <property type="match status" value="3"/>
</dbReference>
<dbReference type="InterPro" id="IPR001119">
    <property type="entry name" value="SLH_dom"/>
</dbReference>
<dbReference type="InterPro" id="IPR011583">
    <property type="entry name" value="Chitinase_II/V-like_cat"/>
</dbReference>
<feature type="domain" description="GH18" evidence="2">
    <location>
        <begin position="217"/>
        <end position="528"/>
    </location>
</feature>
<dbReference type="SUPFAM" id="SSF51445">
    <property type="entry name" value="(Trans)glycosidases"/>
    <property type="match status" value="1"/>
</dbReference>
<dbReference type="InterPro" id="IPR029070">
    <property type="entry name" value="Chitinase_insertion_sf"/>
</dbReference>
<evidence type="ECO:0000259" key="1">
    <source>
        <dbReference type="PROSITE" id="PS51272"/>
    </source>
</evidence>
<dbReference type="PROSITE" id="PS51910">
    <property type="entry name" value="GH18_2"/>
    <property type="match status" value="1"/>
</dbReference>
<accession>A0A3S9UW07</accession>
<dbReference type="PANTHER" id="PTHR46066:SF2">
    <property type="entry name" value="CHITINASE DOMAIN-CONTAINING PROTEIN 1"/>
    <property type="match status" value="1"/>
</dbReference>
<feature type="domain" description="SLH" evidence="1">
    <location>
        <begin position="25"/>
        <end position="85"/>
    </location>
</feature>
<proteinExistence type="predicted"/>
<dbReference type="RefSeq" id="WP_126997295.1">
    <property type="nucleotide sequence ID" value="NZ_CP034346.1"/>
</dbReference>